<dbReference type="AlphaFoldDB" id="A0A0F9STC3"/>
<dbReference type="InterPro" id="IPR006119">
    <property type="entry name" value="Resolv_N"/>
</dbReference>
<dbReference type="InterPro" id="IPR050639">
    <property type="entry name" value="SSR_resolvase"/>
</dbReference>
<dbReference type="PROSITE" id="PS51736">
    <property type="entry name" value="RECOMBINASES_3"/>
    <property type="match status" value="1"/>
</dbReference>
<dbReference type="PANTHER" id="PTHR30461:SF23">
    <property type="entry name" value="DNA RECOMBINASE-RELATED"/>
    <property type="match status" value="1"/>
</dbReference>
<dbReference type="GO" id="GO:0003677">
    <property type="term" value="F:DNA binding"/>
    <property type="evidence" value="ECO:0007669"/>
    <property type="project" value="InterPro"/>
</dbReference>
<dbReference type="Gene3D" id="3.40.50.1390">
    <property type="entry name" value="Resolvase, N-terminal catalytic domain"/>
    <property type="match status" value="1"/>
</dbReference>
<feature type="compositionally biased region" description="Basic residues" evidence="1">
    <location>
        <begin position="164"/>
        <end position="176"/>
    </location>
</feature>
<proteinExistence type="predicted"/>
<sequence length="183" mass="21336">MKVAIYARVSGTKKKEDGERRQDINRQLENMREFLKRKGVNQWKEYIDDGKSAFTEDFNQRPAFKQLLNDCKRFFIKEIYIEDMTRFSRNLSLGLQWLKELGNIDVQLISLKEGEFEVTSSKGWIQSTMMLMMAEWESRIRSEKVKSGMRKAKNLGKKIGGFRGGKKPKKKSKKKIGGVEVSL</sequence>
<dbReference type="CDD" id="cd00338">
    <property type="entry name" value="Ser_Recombinase"/>
    <property type="match status" value="1"/>
</dbReference>
<evidence type="ECO:0000313" key="3">
    <source>
        <dbReference type="EMBL" id="KKN65837.1"/>
    </source>
</evidence>
<gene>
    <name evidence="3" type="ORF">LCGC14_0477730</name>
</gene>
<dbReference type="SUPFAM" id="SSF53041">
    <property type="entry name" value="Resolvase-like"/>
    <property type="match status" value="1"/>
</dbReference>
<reference evidence="3" key="1">
    <citation type="journal article" date="2015" name="Nature">
        <title>Complex archaea that bridge the gap between prokaryotes and eukaryotes.</title>
        <authorList>
            <person name="Spang A."/>
            <person name="Saw J.H."/>
            <person name="Jorgensen S.L."/>
            <person name="Zaremba-Niedzwiedzka K."/>
            <person name="Martijn J."/>
            <person name="Lind A.E."/>
            <person name="van Eijk R."/>
            <person name="Schleper C."/>
            <person name="Guy L."/>
            <person name="Ettema T.J."/>
        </authorList>
    </citation>
    <scope>NUCLEOTIDE SEQUENCE</scope>
</reference>
<dbReference type="EMBL" id="LAZR01000515">
    <property type="protein sequence ID" value="KKN65837.1"/>
    <property type="molecule type" value="Genomic_DNA"/>
</dbReference>
<protein>
    <recommendedName>
        <fullName evidence="2">Resolvase/invertase-type recombinase catalytic domain-containing protein</fullName>
    </recommendedName>
</protein>
<dbReference type="SMART" id="SM00857">
    <property type="entry name" value="Resolvase"/>
    <property type="match status" value="1"/>
</dbReference>
<accession>A0A0F9STC3</accession>
<dbReference type="Pfam" id="PF00239">
    <property type="entry name" value="Resolvase"/>
    <property type="match status" value="1"/>
</dbReference>
<dbReference type="GO" id="GO:0000150">
    <property type="term" value="F:DNA strand exchange activity"/>
    <property type="evidence" value="ECO:0007669"/>
    <property type="project" value="InterPro"/>
</dbReference>
<evidence type="ECO:0000259" key="2">
    <source>
        <dbReference type="PROSITE" id="PS51736"/>
    </source>
</evidence>
<dbReference type="PANTHER" id="PTHR30461">
    <property type="entry name" value="DNA-INVERTASE FROM LAMBDOID PROPHAGE"/>
    <property type="match status" value="1"/>
</dbReference>
<evidence type="ECO:0000256" key="1">
    <source>
        <dbReference type="SAM" id="MobiDB-lite"/>
    </source>
</evidence>
<dbReference type="InterPro" id="IPR036162">
    <property type="entry name" value="Resolvase-like_N_sf"/>
</dbReference>
<organism evidence="3">
    <name type="scientific">marine sediment metagenome</name>
    <dbReference type="NCBI Taxonomy" id="412755"/>
    <lineage>
        <taxon>unclassified sequences</taxon>
        <taxon>metagenomes</taxon>
        <taxon>ecological metagenomes</taxon>
    </lineage>
</organism>
<name>A0A0F9STC3_9ZZZZ</name>
<comment type="caution">
    <text evidence="3">The sequence shown here is derived from an EMBL/GenBank/DDBJ whole genome shotgun (WGS) entry which is preliminary data.</text>
</comment>
<feature type="domain" description="Resolvase/invertase-type recombinase catalytic" evidence="2">
    <location>
        <begin position="2"/>
        <end position="156"/>
    </location>
</feature>
<feature type="region of interest" description="Disordered" evidence="1">
    <location>
        <begin position="156"/>
        <end position="183"/>
    </location>
</feature>